<gene>
    <name evidence="1" type="ORF">EDC27_1544</name>
</gene>
<evidence type="ECO:0000313" key="1">
    <source>
        <dbReference type="EMBL" id="ROQ93521.1"/>
    </source>
</evidence>
<dbReference type="EMBL" id="RJVA01000011">
    <property type="protein sequence ID" value="ROQ93521.1"/>
    <property type="molecule type" value="Genomic_DNA"/>
</dbReference>
<proteinExistence type="predicted"/>
<keyword evidence="2" id="KW-1185">Reference proteome</keyword>
<dbReference type="Proteomes" id="UP000276223">
    <property type="component" value="Unassembled WGS sequence"/>
</dbReference>
<protein>
    <submittedName>
        <fullName evidence="1">Uncharacterized protein</fullName>
    </submittedName>
</protein>
<name>A0A3N1V074_9BACT</name>
<organism evidence="1 2">
    <name type="scientific">Desulfosoma caldarium</name>
    <dbReference type="NCBI Taxonomy" id="610254"/>
    <lineage>
        <taxon>Bacteria</taxon>
        <taxon>Pseudomonadati</taxon>
        <taxon>Thermodesulfobacteriota</taxon>
        <taxon>Syntrophobacteria</taxon>
        <taxon>Syntrophobacterales</taxon>
        <taxon>Syntrophobacteraceae</taxon>
        <taxon>Desulfosoma</taxon>
    </lineage>
</organism>
<dbReference type="AlphaFoldDB" id="A0A3N1V074"/>
<evidence type="ECO:0000313" key="2">
    <source>
        <dbReference type="Proteomes" id="UP000276223"/>
    </source>
</evidence>
<dbReference type="RefSeq" id="WP_123290015.1">
    <property type="nucleotide sequence ID" value="NZ_RJVA01000011.1"/>
</dbReference>
<comment type="caution">
    <text evidence="1">The sequence shown here is derived from an EMBL/GenBank/DDBJ whole genome shotgun (WGS) entry which is preliminary data.</text>
</comment>
<accession>A0A3N1V074</accession>
<sequence length="76" mass="8929">MSSSCRDPLERLRLQDEWPSGSWRAHEKALRLPRVARNVMTYLEFLEDIDAFGRPKAPEKPYGEAFLLPGRDDKRR</sequence>
<reference evidence="1 2" key="1">
    <citation type="submission" date="2018-11" db="EMBL/GenBank/DDBJ databases">
        <title>Genomic Encyclopedia of Type Strains, Phase IV (KMG-IV): sequencing the most valuable type-strain genomes for metagenomic binning, comparative biology and taxonomic classification.</title>
        <authorList>
            <person name="Goeker M."/>
        </authorList>
    </citation>
    <scope>NUCLEOTIDE SEQUENCE [LARGE SCALE GENOMIC DNA]</scope>
    <source>
        <strain evidence="1 2">DSM 22027</strain>
    </source>
</reference>